<dbReference type="InterPro" id="IPR001670">
    <property type="entry name" value="ADH_Fe/GldA"/>
</dbReference>
<dbReference type="Pfam" id="PF00465">
    <property type="entry name" value="Fe-ADH"/>
    <property type="match status" value="1"/>
</dbReference>
<dbReference type="InterPro" id="IPR039697">
    <property type="entry name" value="Alcohol_dehydrogenase_Fe"/>
</dbReference>
<proteinExistence type="inferred from homology"/>
<evidence type="ECO:0000259" key="6">
    <source>
        <dbReference type="Pfam" id="PF25137"/>
    </source>
</evidence>
<dbReference type="HOGENOM" id="CLU_007207_0_0_6"/>
<dbReference type="PATRIC" id="fig|1120926.3.peg.645"/>
<keyword evidence="3" id="KW-0560">Oxidoreductase</keyword>
<organism evidence="7 8">
    <name type="scientific">Acinetobacter gerneri DSM 14967 = CIP 107464 = MTCC 9824</name>
    <dbReference type="NCBI Taxonomy" id="1120926"/>
    <lineage>
        <taxon>Bacteria</taxon>
        <taxon>Pseudomonadati</taxon>
        <taxon>Pseudomonadota</taxon>
        <taxon>Gammaproteobacteria</taxon>
        <taxon>Moraxellales</taxon>
        <taxon>Moraxellaceae</taxon>
        <taxon>Acinetobacter</taxon>
    </lineage>
</organism>
<dbReference type="CDD" id="cd08194">
    <property type="entry name" value="Fe-ADH-like"/>
    <property type="match status" value="1"/>
</dbReference>
<comment type="similarity">
    <text evidence="2">Belongs to the iron-containing alcohol dehydrogenase family.</text>
</comment>
<dbReference type="Gene3D" id="1.20.1090.10">
    <property type="entry name" value="Dehydroquinate synthase-like - alpha domain"/>
    <property type="match status" value="1"/>
</dbReference>
<dbReference type="OrthoDB" id="9815791at2"/>
<dbReference type="GeneID" id="84208097"/>
<dbReference type="InterPro" id="IPR056798">
    <property type="entry name" value="ADH_Fe_C"/>
</dbReference>
<dbReference type="InterPro" id="IPR018211">
    <property type="entry name" value="ADH_Fe_CS"/>
</dbReference>
<dbReference type="eggNOG" id="COG1454">
    <property type="taxonomic scope" value="Bacteria"/>
</dbReference>
<dbReference type="FunFam" id="3.40.50.1970:FF:000003">
    <property type="entry name" value="Alcohol dehydrogenase, iron-containing"/>
    <property type="match status" value="1"/>
</dbReference>
<dbReference type="PROSITE" id="PS00913">
    <property type="entry name" value="ADH_IRON_1"/>
    <property type="match status" value="1"/>
</dbReference>
<feature type="domain" description="Fe-containing alcohol dehydrogenase-like C-terminal" evidence="6">
    <location>
        <begin position="187"/>
        <end position="384"/>
    </location>
</feature>
<dbReference type="Proteomes" id="UP000013117">
    <property type="component" value="Unassembled WGS sequence"/>
</dbReference>
<dbReference type="SUPFAM" id="SSF56796">
    <property type="entry name" value="Dehydroquinate synthase-like"/>
    <property type="match status" value="1"/>
</dbReference>
<evidence type="ECO:0000259" key="5">
    <source>
        <dbReference type="Pfam" id="PF00465"/>
    </source>
</evidence>
<evidence type="ECO:0000313" key="7">
    <source>
        <dbReference type="EMBL" id="ENV35030.1"/>
    </source>
</evidence>
<sequence length="386" mass="41552">MSHTILLPRIMEVGHKSREKIPAILESLHCKKPLIITDKMMVKLGYIDDIQNILKQANIESDYFDDTIPEPTSGSIQAGVEFIQAHQYDSIIAVGGGSPIDSAKAMSILGKHGCEIKEYRFPRQVNEAGLPIIAVPTTAGTGSEATKFTIITDDATSEKMLCVGIGFMPVAAVVDYELTLSVPARTTADTGIDALTHAIEAYVSKKANLFSDMQALSAMKLIGPNLKTVYFNPENEQAREAMMLGSTLAGVAFSNASVALVHGMSRPIGAFFHVPHGLSNAMLLPMITEFSIPAAPEKYADCAKAIGVAEIQDSVEIANQKLVSALKDINQALQVPTLAEFGADKTLFDEVVQTMAEQALASGSPGNNPRVPTIDEMVAMYQRLWN</sequence>
<name>N8ZU98_9GAMM</name>
<keyword evidence="4" id="KW-0520">NAD</keyword>
<comment type="caution">
    <text evidence="7">The sequence shown here is derived from an EMBL/GenBank/DDBJ whole genome shotgun (WGS) entry which is preliminary data.</text>
</comment>
<dbReference type="PANTHER" id="PTHR11496">
    <property type="entry name" value="ALCOHOL DEHYDROGENASE"/>
    <property type="match status" value="1"/>
</dbReference>
<evidence type="ECO:0000256" key="1">
    <source>
        <dbReference type="ARBA" id="ARBA00001962"/>
    </source>
</evidence>
<accession>N8ZU98</accession>
<dbReference type="Gene3D" id="3.40.50.1970">
    <property type="match status" value="1"/>
</dbReference>
<dbReference type="GO" id="GO:0046872">
    <property type="term" value="F:metal ion binding"/>
    <property type="evidence" value="ECO:0007669"/>
    <property type="project" value="InterPro"/>
</dbReference>
<feature type="domain" description="Alcohol dehydrogenase iron-type/glycerol dehydrogenase GldA" evidence="5">
    <location>
        <begin position="9"/>
        <end position="175"/>
    </location>
</feature>
<dbReference type="AlphaFoldDB" id="N8ZU98"/>
<dbReference type="RefSeq" id="WP_004856786.1">
    <property type="nucleotide sequence ID" value="NZ_ASYY01000066.1"/>
</dbReference>
<evidence type="ECO:0000313" key="8">
    <source>
        <dbReference type="Proteomes" id="UP000013117"/>
    </source>
</evidence>
<keyword evidence="8" id="KW-1185">Reference proteome</keyword>
<evidence type="ECO:0000256" key="3">
    <source>
        <dbReference type="ARBA" id="ARBA00023002"/>
    </source>
</evidence>
<evidence type="ECO:0000256" key="4">
    <source>
        <dbReference type="ARBA" id="ARBA00023027"/>
    </source>
</evidence>
<comment type="cofactor">
    <cofactor evidence="1">
        <name>Fe cation</name>
        <dbReference type="ChEBI" id="CHEBI:24875"/>
    </cofactor>
</comment>
<dbReference type="Pfam" id="PF25137">
    <property type="entry name" value="ADH_Fe_C"/>
    <property type="match status" value="1"/>
</dbReference>
<reference evidence="7 8" key="1">
    <citation type="submission" date="2013-02" db="EMBL/GenBank/DDBJ databases">
        <title>The Genome Sequence of Acinetobacter gerneri CIP 107464.</title>
        <authorList>
            <consortium name="The Broad Institute Genome Sequencing Platform"/>
            <consortium name="The Broad Institute Genome Sequencing Center for Infectious Disease"/>
            <person name="Cerqueira G."/>
            <person name="Feldgarden M."/>
            <person name="Courvalin P."/>
            <person name="Perichon B."/>
            <person name="Grillot-Courvalin C."/>
            <person name="Clermont D."/>
            <person name="Rocha E."/>
            <person name="Yoon E.-J."/>
            <person name="Nemec A."/>
            <person name="Walker B."/>
            <person name="Young S.K."/>
            <person name="Zeng Q."/>
            <person name="Gargeya S."/>
            <person name="Fitzgerald M."/>
            <person name="Haas B."/>
            <person name="Abouelleil A."/>
            <person name="Alvarado L."/>
            <person name="Arachchi H.M."/>
            <person name="Berlin A.M."/>
            <person name="Chapman S.B."/>
            <person name="Dewar J."/>
            <person name="Goldberg J."/>
            <person name="Griggs A."/>
            <person name="Gujja S."/>
            <person name="Hansen M."/>
            <person name="Howarth C."/>
            <person name="Imamovic A."/>
            <person name="Larimer J."/>
            <person name="McCowan C."/>
            <person name="Murphy C."/>
            <person name="Neiman D."/>
            <person name="Pearson M."/>
            <person name="Priest M."/>
            <person name="Roberts A."/>
            <person name="Saif S."/>
            <person name="Shea T."/>
            <person name="Sisk P."/>
            <person name="Sykes S."/>
            <person name="Wortman J."/>
            <person name="Nusbaum C."/>
            <person name="Birren B."/>
        </authorList>
    </citation>
    <scope>NUCLEOTIDE SEQUENCE [LARGE SCALE GENOMIC DNA]</scope>
    <source>
        <strain evidence="7 8">CIP 107464</strain>
    </source>
</reference>
<dbReference type="STRING" id="202952.GCA_000747725_02386"/>
<protein>
    <submittedName>
        <fullName evidence="7">Uncharacterized protein</fullName>
    </submittedName>
</protein>
<dbReference type="GO" id="GO:0004022">
    <property type="term" value="F:alcohol dehydrogenase (NAD+) activity"/>
    <property type="evidence" value="ECO:0007669"/>
    <property type="project" value="TreeGrafter"/>
</dbReference>
<dbReference type="PANTHER" id="PTHR11496:SF102">
    <property type="entry name" value="ALCOHOL DEHYDROGENASE 4"/>
    <property type="match status" value="1"/>
</dbReference>
<evidence type="ECO:0000256" key="2">
    <source>
        <dbReference type="ARBA" id="ARBA00007358"/>
    </source>
</evidence>
<dbReference type="FunFam" id="1.20.1090.10:FF:000001">
    <property type="entry name" value="Aldehyde-alcohol dehydrogenase"/>
    <property type="match status" value="1"/>
</dbReference>
<gene>
    <name evidence="7" type="ORF">F960_00680</name>
</gene>
<dbReference type="EMBL" id="APPN01000050">
    <property type="protein sequence ID" value="ENV35030.1"/>
    <property type="molecule type" value="Genomic_DNA"/>
</dbReference>